<dbReference type="PATRIC" id="fig|1265822.4.peg.1142"/>
<dbReference type="RefSeq" id="WP_036062801.1">
    <property type="nucleotide sequence ID" value="NZ_AODM01000016.1"/>
</dbReference>
<proteinExistence type="predicted"/>
<dbReference type="AlphaFoldDB" id="W7DV03"/>
<name>W7DV03_9LIST</name>
<dbReference type="Proteomes" id="UP000019241">
    <property type="component" value="Unassembled WGS sequence"/>
</dbReference>
<dbReference type="EMBL" id="AODM01000016">
    <property type="protein sequence ID" value="EUJ59554.1"/>
    <property type="molecule type" value="Genomic_DNA"/>
</dbReference>
<reference evidence="1 2" key="1">
    <citation type="submission" date="2012-12" db="EMBL/GenBank/DDBJ databases">
        <title>Novel taxa of Listeriaceae from agricultural environments in the United States.</title>
        <authorList>
            <person name="den Bakker H.C."/>
            <person name="Allred A."/>
            <person name="Warchocki S."/>
            <person name="Wright E.M."/>
            <person name="Burrell A."/>
            <person name="Nightingale K.K."/>
            <person name="Kephart D."/>
            <person name="Wiedmann M."/>
        </authorList>
    </citation>
    <scope>NUCLEOTIDE SEQUENCE [LARGE SCALE GENOMIC DNA]</scope>
    <source>
        <strain evidence="1 2">FSL S10-1203</strain>
    </source>
</reference>
<evidence type="ECO:0000313" key="1">
    <source>
        <dbReference type="EMBL" id="EUJ59554.1"/>
    </source>
</evidence>
<comment type="caution">
    <text evidence="1">The sequence shown here is derived from an EMBL/GenBank/DDBJ whole genome shotgun (WGS) entry which is preliminary data.</text>
</comment>
<organism evidence="1 2">
    <name type="scientific">Listeria fleischmannii FSL S10-1203</name>
    <dbReference type="NCBI Taxonomy" id="1265822"/>
    <lineage>
        <taxon>Bacteria</taxon>
        <taxon>Bacillati</taxon>
        <taxon>Bacillota</taxon>
        <taxon>Bacilli</taxon>
        <taxon>Bacillales</taxon>
        <taxon>Listeriaceae</taxon>
        <taxon>Listeria</taxon>
    </lineage>
</organism>
<gene>
    <name evidence="1" type="ORF">MCOL2_05620</name>
</gene>
<evidence type="ECO:0000313" key="2">
    <source>
        <dbReference type="Proteomes" id="UP000019241"/>
    </source>
</evidence>
<accession>W7DV03</accession>
<sequence length="128" mass="14789">MKQVDILDEIYKLFIQNEIINTNCAGRIKYYSIPETLDTKKPYILITPLEPPREVFFSSNVPFAQSAAVQVDVLGSDRKLIKQIQTQVKECLQEINLKQETGGLDTFLEESRRFVDARRYSGLPFLLF</sequence>
<protein>
    <submittedName>
        <fullName evidence="1">Uncharacterized protein</fullName>
    </submittedName>
</protein>